<dbReference type="PANTHER" id="PTHR30399">
    <property type="entry name" value="UNCHARACTERIZED PROTEIN YGJP"/>
    <property type="match status" value="1"/>
</dbReference>
<dbReference type="Pfam" id="PF01863">
    <property type="entry name" value="YgjP-like"/>
    <property type="match status" value="1"/>
</dbReference>
<evidence type="ECO:0000313" key="2">
    <source>
        <dbReference type="EMBL" id="HJF27788.1"/>
    </source>
</evidence>
<dbReference type="EMBL" id="DYWX01000063">
    <property type="protein sequence ID" value="HJF27788.1"/>
    <property type="molecule type" value="Genomic_DNA"/>
</dbReference>
<proteinExistence type="predicted"/>
<dbReference type="InterPro" id="IPR053136">
    <property type="entry name" value="UTP_pyrophosphatase-like"/>
</dbReference>
<reference evidence="2" key="1">
    <citation type="journal article" date="2021" name="PeerJ">
        <title>Extensive microbial diversity within the chicken gut microbiome revealed by metagenomics and culture.</title>
        <authorList>
            <person name="Gilroy R."/>
            <person name="Ravi A."/>
            <person name="Getino M."/>
            <person name="Pursley I."/>
            <person name="Horton D.L."/>
            <person name="Alikhan N.F."/>
            <person name="Baker D."/>
            <person name="Gharbi K."/>
            <person name="Hall N."/>
            <person name="Watson M."/>
            <person name="Adriaenssens E.M."/>
            <person name="Foster-Nyarko E."/>
            <person name="Jarju S."/>
            <person name="Secka A."/>
            <person name="Antonio M."/>
            <person name="Oren A."/>
            <person name="Chaudhuri R.R."/>
            <person name="La Ragione R."/>
            <person name="Hildebrand F."/>
            <person name="Pallen M.J."/>
        </authorList>
    </citation>
    <scope>NUCLEOTIDE SEQUENCE</scope>
    <source>
        <strain evidence="2">CHK135-1449</strain>
    </source>
</reference>
<organism evidence="2 3">
    <name type="scientific">Acinetobacter lwoffii</name>
    <dbReference type="NCBI Taxonomy" id="28090"/>
    <lineage>
        <taxon>Bacteria</taxon>
        <taxon>Pseudomonadati</taxon>
        <taxon>Pseudomonadota</taxon>
        <taxon>Gammaproteobacteria</taxon>
        <taxon>Moraxellales</taxon>
        <taxon>Moraxellaceae</taxon>
        <taxon>Acinetobacter</taxon>
    </lineage>
</organism>
<accession>A0A9D2US95</accession>
<dbReference type="PANTHER" id="PTHR30399:SF1">
    <property type="entry name" value="UTP PYROPHOSPHATASE"/>
    <property type="match status" value="1"/>
</dbReference>
<protein>
    <submittedName>
        <fullName evidence="2">M48 family metallopeptidase</fullName>
    </submittedName>
</protein>
<dbReference type="InterPro" id="IPR002725">
    <property type="entry name" value="YgjP-like_metallopeptidase"/>
</dbReference>
<reference evidence="2" key="2">
    <citation type="submission" date="2021-09" db="EMBL/GenBank/DDBJ databases">
        <authorList>
            <person name="Gilroy R."/>
        </authorList>
    </citation>
    <scope>NUCLEOTIDE SEQUENCE</scope>
    <source>
        <strain evidence="2">CHK135-1449</strain>
    </source>
</reference>
<dbReference type="CDD" id="cd07344">
    <property type="entry name" value="M48_yhfN_like"/>
    <property type="match status" value="1"/>
</dbReference>
<dbReference type="Proteomes" id="UP000787156">
    <property type="component" value="Unassembled WGS sequence"/>
</dbReference>
<gene>
    <name evidence="2" type="ORF">K8V79_06020</name>
</gene>
<comment type="caution">
    <text evidence="2">The sequence shown here is derived from an EMBL/GenBank/DDBJ whole genome shotgun (WGS) entry which is preliminary data.</text>
</comment>
<sequence>MTLNDLPEIQIIRNARSRRLRLRVEHQQIKMTVPVSCSKQQIQNFLQQAEPWLLKTWKIQQEQVQSIDQTLPAQLQLFNQAQALQVCYQSQKNNFVFDSEKLQLSISDRNPEAYLKAFVIAYAKEQLPGYLVQIAQETGLSFNVCHIRQPKTRWGSCSAKHDIMLNSALVLFPQEIVRYVSVHELAHTHHFDHSSRFWQLVAQHDANFQQHRQYLKDTFLPYWWNC</sequence>
<name>A0A9D2US95_ACILW</name>
<dbReference type="Gene3D" id="3.30.2010.10">
    <property type="entry name" value="Metalloproteases ('zincins'), catalytic domain"/>
    <property type="match status" value="1"/>
</dbReference>
<evidence type="ECO:0000313" key="3">
    <source>
        <dbReference type="Proteomes" id="UP000787156"/>
    </source>
</evidence>
<dbReference type="AlphaFoldDB" id="A0A9D2US95"/>
<evidence type="ECO:0000259" key="1">
    <source>
        <dbReference type="Pfam" id="PF01863"/>
    </source>
</evidence>
<feature type="domain" description="YgjP-like metallopeptidase" evidence="1">
    <location>
        <begin position="18"/>
        <end position="217"/>
    </location>
</feature>